<comment type="caution">
    <text evidence="7">The sequence shown here is derived from an EMBL/GenBank/DDBJ whole genome shotgun (WGS) entry which is preliminary data.</text>
</comment>
<accession>A0A8E2I7D2</accession>
<dbReference type="EMBL" id="MTLA01000138">
    <property type="protein sequence ID" value="OOP68066.1"/>
    <property type="molecule type" value="Genomic_DNA"/>
</dbReference>
<dbReference type="PANTHER" id="PTHR21600">
    <property type="entry name" value="MITOCHONDRIAL RNA PSEUDOURIDINE SYNTHASE"/>
    <property type="match status" value="1"/>
</dbReference>
<dbReference type="InterPro" id="IPR050188">
    <property type="entry name" value="RluA_PseudoU_synthase"/>
</dbReference>
<name>A0A8E2I7D2_9BACI</name>
<proteinExistence type="inferred from homology"/>
<dbReference type="InterPro" id="IPR006224">
    <property type="entry name" value="PsdUridine_synth_RluA-like_CS"/>
</dbReference>
<dbReference type="AlphaFoldDB" id="A0A8E2I7D2"/>
<keyword evidence="3 5" id="KW-0413">Isomerase</keyword>
<gene>
    <name evidence="7" type="ORF">BWZ43_12510</name>
</gene>
<organism evidence="7 8">
    <name type="scientific">Heyndrickxia oleronia</name>
    <dbReference type="NCBI Taxonomy" id="38875"/>
    <lineage>
        <taxon>Bacteria</taxon>
        <taxon>Bacillati</taxon>
        <taxon>Bacillota</taxon>
        <taxon>Bacilli</taxon>
        <taxon>Bacillales</taxon>
        <taxon>Bacillaceae</taxon>
        <taxon>Heyndrickxia</taxon>
    </lineage>
</organism>
<evidence type="ECO:0000313" key="7">
    <source>
        <dbReference type="EMBL" id="OOP68066.1"/>
    </source>
</evidence>
<keyword evidence="8" id="KW-1185">Reference proteome</keyword>
<comment type="function">
    <text evidence="5">Responsible for synthesis of pseudouridine from uracil.</text>
</comment>
<dbReference type="GO" id="GO:0009982">
    <property type="term" value="F:pseudouridine synthase activity"/>
    <property type="evidence" value="ECO:0007669"/>
    <property type="project" value="InterPro"/>
</dbReference>
<comment type="similarity">
    <text evidence="2 5">Belongs to the pseudouridine synthase RluA family.</text>
</comment>
<protein>
    <recommendedName>
        <fullName evidence="5">Pseudouridine synthase</fullName>
        <ecNumber evidence="5">5.4.99.-</ecNumber>
    </recommendedName>
</protein>
<evidence type="ECO:0000256" key="1">
    <source>
        <dbReference type="ARBA" id="ARBA00000073"/>
    </source>
</evidence>
<evidence type="ECO:0000256" key="3">
    <source>
        <dbReference type="ARBA" id="ARBA00023235"/>
    </source>
</evidence>
<comment type="catalytic activity">
    <reaction evidence="1 5">
        <text>a uridine in RNA = a pseudouridine in RNA</text>
        <dbReference type="Rhea" id="RHEA:48348"/>
        <dbReference type="Rhea" id="RHEA-COMP:12068"/>
        <dbReference type="Rhea" id="RHEA-COMP:12069"/>
        <dbReference type="ChEBI" id="CHEBI:65314"/>
        <dbReference type="ChEBI" id="CHEBI:65315"/>
    </reaction>
</comment>
<dbReference type="SUPFAM" id="SSF55120">
    <property type="entry name" value="Pseudouridine synthase"/>
    <property type="match status" value="1"/>
</dbReference>
<dbReference type="InterPro" id="IPR006225">
    <property type="entry name" value="PsdUridine_synth_RluC/D"/>
</dbReference>
<evidence type="ECO:0000256" key="2">
    <source>
        <dbReference type="ARBA" id="ARBA00010876"/>
    </source>
</evidence>
<dbReference type="Proteomes" id="UP000189761">
    <property type="component" value="Unassembled WGS sequence"/>
</dbReference>
<evidence type="ECO:0000256" key="4">
    <source>
        <dbReference type="PIRSR" id="PIRSR606225-1"/>
    </source>
</evidence>
<sequence>MASYSLQWFIDSKDEGKTIKQFLSEQYISRRQLTDIKFSGGRILVNGREENVLYHLCSGDSLDIIFPPEKSSETLIGEEIALDIRYEDSDILVIEKPPFMNTIPSREHPNGSLANAIIGYYQKKSIEATVHIVTRLDRNTSGLVLVAKHRYMHHLLSQMQQKRQIKRTYEALVSGVMGNRSGTIDAPIGRKDTSIIEREVRADGQSARTNFEVLKQYKDYCHLKIWLDTGRTHQIRVHMSYTGHPLLGDELYGGDISKYNRQALHCSQLEFCHPISKQQFIFHSKFPFV</sequence>
<dbReference type="Gene3D" id="3.30.2350.10">
    <property type="entry name" value="Pseudouridine synthase"/>
    <property type="match status" value="1"/>
</dbReference>
<dbReference type="InterPro" id="IPR006145">
    <property type="entry name" value="PsdUridine_synth_RsuA/RluA"/>
</dbReference>
<reference evidence="7 8" key="1">
    <citation type="submission" date="2017-01" db="EMBL/GenBank/DDBJ databases">
        <title>Draft genome sequence of Bacillus oleronius.</title>
        <authorList>
            <person name="Allam M."/>
        </authorList>
    </citation>
    <scope>NUCLEOTIDE SEQUENCE [LARGE SCALE GENOMIC DNA]</scope>
    <source>
        <strain evidence="7 8">DSM 9356</strain>
    </source>
</reference>
<evidence type="ECO:0000259" key="6">
    <source>
        <dbReference type="Pfam" id="PF00849"/>
    </source>
</evidence>
<dbReference type="NCBIfam" id="TIGR00005">
    <property type="entry name" value="rluA_subfam"/>
    <property type="match status" value="1"/>
</dbReference>
<evidence type="ECO:0000256" key="5">
    <source>
        <dbReference type="RuleBase" id="RU362028"/>
    </source>
</evidence>
<evidence type="ECO:0000313" key="8">
    <source>
        <dbReference type="Proteomes" id="UP000189761"/>
    </source>
</evidence>
<dbReference type="CDD" id="cd02869">
    <property type="entry name" value="PseudoU_synth_RluA_like"/>
    <property type="match status" value="1"/>
</dbReference>
<dbReference type="GO" id="GO:0140098">
    <property type="term" value="F:catalytic activity, acting on RNA"/>
    <property type="evidence" value="ECO:0007669"/>
    <property type="project" value="UniProtKB-ARBA"/>
</dbReference>
<dbReference type="InterPro" id="IPR020103">
    <property type="entry name" value="PsdUridine_synth_cat_dom_sf"/>
</dbReference>
<dbReference type="FunFam" id="3.30.2350.10:FF:000005">
    <property type="entry name" value="Pseudouridine synthase"/>
    <property type="match status" value="1"/>
</dbReference>
<feature type="domain" description="Pseudouridine synthase RsuA/RluA-like" evidence="6">
    <location>
        <begin position="90"/>
        <end position="240"/>
    </location>
</feature>
<dbReference type="PANTHER" id="PTHR21600:SF35">
    <property type="entry name" value="PSEUDOURIDINE SYNTHASE"/>
    <property type="match status" value="1"/>
</dbReference>
<dbReference type="RefSeq" id="WP_078110299.1">
    <property type="nucleotide sequence ID" value="NZ_CP065424.1"/>
</dbReference>
<dbReference type="PROSITE" id="PS01129">
    <property type="entry name" value="PSI_RLU"/>
    <property type="match status" value="1"/>
</dbReference>
<feature type="active site" evidence="4">
    <location>
        <position position="137"/>
    </location>
</feature>
<dbReference type="Pfam" id="PF00849">
    <property type="entry name" value="PseudoU_synth_2"/>
    <property type="match status" value="1"/>
</dbReference>
<dbReference type="EC" id="5.4.99.-" evidence="5"/>
<dbReference type="GO" id="GO:0003723">
    <property type="term" value="F:RNA binding"/>
    <property type="evidence" value="ECO:0007669"/>
    <property type="project" value="InterPro"/>
</dbReference>
<dbReference type="GO" id="GO:0000455">
    <property type="term" value="P:enzyme-directed rRNA pseudouridine synthesis"/>
    <property type="evidence" value="ECO:0007669"/>
    <property type="project" value="TreeGrafter"/>
</dbReference>